<dbReference type="eggNOG" id="ENOG50336GN">
    <property type="taxonomic scope" value="Bacteria"/>
</dbReference>
<dbReference type="AlphaFoldDB" id="M7P0H8"/>
<keyword evidence="2" id="KW-1185">Reference proteome</keyword>
<dbReference type="RefSeq" id="WP_009194133.1">
    <property type="nucleotide sequence ID" value="NZ_AODQ01000011.1"/>
</dbReference>
<organism evidence="1 2">
    <name type="scientific">Cesiribacter andamanensis AMV16</name>
    <dbReference type="NCBI Taxonomy" id="1279009"/>
    <lineage>
        <taxon>Bacteria</taxon>
        <taxon>Pseudomonadati</taxon>
        <taxon>Bacteroidota</taxon>
        <taxon>Cytophagia</taxon>
        <taxon>Cytophagales</taxon>
        <taxon>Cesiribacteraceae</taxon>
        <taxon>Cesiribacter</taxon>
    </lineage>
</organism>
<dbReference type="OrthoDB" id="853687at2"/>
<protein>
    <submittedName>
        <fullName evidence="1">Uncharacterized protein</fullName>
    </submittedName>
</protein>
<comment type="caution">
    <text evidence="1">The sequence shown here is derived from an EMBL/GenBank/DDBJ whole genome shotgun (WGS) entry which is preliminary data.</text>
</comment>
<accession>M7P0H8</accession>
<evidence type="ECO:0000313" key="2">
    <source>
        <dbReference type="Proteomes" id="UP000011910"/>
    </source>
</evidence>
<gene>
    <name evidence="1" type="ORF">ADICEAN_00727</name>
</gene>
<name>M7P0H8_9BACT</name>
<proteinExistence type="predicted"/>
<evidence type="ECO:0000313" key="1">
    <source>
        <dbReference type="EMBL" id="EMR04104.1"/>
    </source>
</evidence>
<dbReference type="EMBL" id="AODQ01000011">
    <property type="protein sequence ID" value="EMR04104.1"/>
    <property type="molecule type" value="Genomic_DNA"/>
</dbReference>
<dbReference type="STRING" id="1279009.ADICEAN_00727"/>
<dbReference type="Proteomes" id="UP000011910">
    <property type="component" value="Unassembled WGS sequence"/>
</dbReference>
<sequence length="73" mass="8600">MAMAFDALRVGHTYRITNYGETREFTVMRRLSNQNYLVKDSISLEQYELAELVRWGIGKDYDLDEINSQGHIR</sequence>
<reference evidence="1 2" key="1">
    <citation type="journal article" date="2013" name="Genome Announc.">
        <title>Draft Genome Sequence of Cesiribacter andamanensis Strain AMV16T, Isolated from a Soil Sample from a Mud Volcano in the Andaman Islands, India.</title>
        <authorList>
            <person name="Shivaji S."/>
            <person name="Ara S."/>
            <person name="Begum Z."/>
            <person name="Srinivas T.N."/>
            <person name="Singh A."/>
            <person name="Kumar Pinnaka A."/>
        </authorList>
    </citation>
    <scope>NUCLEOTIDE SEQUENCE [LARGE SCALE GENOMIC DNA]</scope>
    <source>
        <strain evidence="1 2">AMV16</strain>
    </source>
</reference>